<dbReference type="AlphaFoldDB" id="A0A3G9IM99"/>
<sequence>MIPIKLPREQKEQIMEKLVAYFEEERSEKLGNIGAEQIIDFMLREIAPFVYNKAVDDARQIVNQKSVSLEEELYALERRL</sequence>
<dbReference type="EMBL" id="AP019308">
    <property type="protein sequence ID" value="BBH19352.1"/>
    <property type="molecule type" value="Genomic_DNA"/>
</dbReference>
<dbReference type="Proteomes" id="UP000275368">
    <property type="component" value="Chromosome"/>
</dbReference>
<gene>
    <name evidence="1" type="ORF">Back11_06970</name>
</gene>
<organism evidence="1 2">
    <name type="scientific">Paenibacillus baekrokdamisoli</name>
    <dbReference type="NCBI Taxonomy" id="1712516"/>
    <lineage>
        <taxon>Bacteria</taxon>
        <taxon>Bacillati</taxon>
        <taxon>Bacillota</taxon>
        <taxon>Bacilli</taxon>
        <taxon>Bacillales</taxon>
        <taxon>Paenibacillaceae</taxon>
        <taxon>Paenibacillus</taxon>
    </lineage>
</organism>
<accession>A0A3G9IM99</accession>
<dbReference type="Pfam" id="PF09932">
    <property type="entry name" value="DUF2164"/>
    <property type="match status" value="1"/>
</dbReference>
<name>A0A3G9IM99_9BACL</name>
<protein>
    <submittedName>
        <fullName evidence="1">Uncharacterized protein</fullName>
    </submittedName>
</protein>
<dbReference type="OrthoDB" id="573733at2"/>
<dbReference type="RefSeq" id="WP_125653708.1">
    <property type="nucleotide sequence ID" value="NZ_AP019308.1"/>
</dbReference>
<proteinExistence type="predicted"/>
<dbReference type="KEGG" id="pbk:Back11_06970"/>
<reference evidence="1 2" key="1">
    <citation type="submission" date="2018-11" db="EMBL/GenBank/DDBJ databases">
        <title>Complete genome sequence of Paenibacillus baekrokdamisoli strain KCTC 33723.</title>
        <authorList>
            <person name="Kang S.W."/>
            <person name="Lee K.C."/>
            <person name="Kim K.K."/>
            <person name="Kim J.S."/>
            <person name="Kim D.S."/>
            <person name="Ko S.H."/>
            <person name="Yang S.H."/>
            <person name="Lee J.S."/>
        </authorList>
    </citation>
    <scope>NUCLEOTIDE SEQUENCE [LARGE SCALE GENOMIC DNA]</scope>
    <source>
        <strain evidence="1 2">KCTC 33723</strain>
    </source>
</reference>
<evidence type="ECO:0000313" key="2">
    <source>
        <dbReference type="Proteomes" id="UP000275368"/>
    </source>
</evidence>
<evidence type="ECO:0000313" key="1">
    <source>
        <dbReference type="EMBL" id="BBH19352.1"/>
    </source>
</evidence>
<dbReference type="InterPro" id="IPR018680">
    <property type="entry name" value="DUF2164"/>
</dbReference>
<keyword evidence="2" id="KW-1185">Reference proteome</keyword>